<name>A0A9Q6PT23_PISSA</name>
<keyword evidence="6" id="KW-1185">Reference proteome</keyword>
<dbReference type="GO" id="GO:0003677">
    <property type="term" value="F:DNA binding"/>
    <property type="evidence" value="ECO:0007669"/>
    <property type="project" value="InterPro"/>
</dbReference>
<evidence type="ECO:0000256" key="2">
    <source>
        <dbReference type="ARBA" id="ARBA00008841"/>
    </source>
</evidence>
<dbReference type="Proteomes" id="UP000422232">
    <property type="component" value="Chromosome"/>
</dbReference>
<evidence type="ECO:0000313" key="5">
    <source>
        <dbReference type="EMBL" id="QGO05006.1"/>
    </source>
</evidence>
<evidence type="ECO:0000313" key="6">
    <source>
        <dbReference type="Proteomes" id="UP000422232"/>
    </source>
</evidence>
<protein>
    <submittedName>
        <fullName evidence="5">IS1 transposase</fullName>
    </submittedName>
</protein>
<comment type="function">
    <text evidence="1">Absolutely required for transposition of IS1.</text>
</comment>
<organism evidence="5 6">
    <name type="scientific">Piscirickettsia salmonis</name>
    <dbReference type="NCBI Taxonomy" id="1238"/>
    <lineage>
        <taxon>Bacteria</taxon>
        <taxon>Pseudomonadati</taxon>
        <taxon>Pseudomonadota</taxon>
        <taxon>Gammaproteobacteria</taxon>
        <taxon>Thiotrichales</taxon>
        <taxon>Piscirickettsiaceae</taxon>
        <taxon>Piscirickettsia</taxon>
    </lineage>
</organism>
<dbReference type="GeneID" id="301034102"/>
<dbReference type="InterPro" id="IPR051354">
    <property type="entry name" value="Transposase_27_IS1"/>
</dbReference>
<comment type="similarity">
    <text evidence="2">Belongs to the transposase 27 family.</text>
</comment>
<dbReference type="RefSeq" id="WP_033923815.1">
    <property type="nucleotide sequence ID" value="NZ_CP012413.1"/>
</dbReference>
<evidence type="ECO:0000256" key="1">
    <source>
        <dbReference type="ARBA" id="ARBA00004091"/>
    </source>
</evidence>
<reference evidence="5 6" key="1">
    <citation type="submission" date="2019-04" db="EMBL/GenBank/DDBJ databases">
        <title>Complete genome sequencing of Piscirickettsia salmonis strain Psal-009.</title>
        <authorList>
            <person name="Schober I."/>
            <person name="Bunk B."/>
            <person name="Sproer C."/>
            <person name="Carril G.P."/>
            <person name="Riedel T."/>
            <person name="Flores-Herrera P.A."/>
            <person name="Nourdin-Galindo G."/>
            <person name="Marshall S.H."/>
            <person name="Overmann J."/>
        </authorList>
    </citation>
    <scope>NUCLEOTIDE SEQUENCE [LARGE SCALE GENOMIC DNA]</scope>
    <source>
        <strain evidence="5 6">Psal-009</strain>
    </source>
</reference>
<dbReference type="PANTHER" id="PTHR33293">
    <property type="entry name" value="INSERTION ELEMENT IS1 1 PROTEIN INSB-RELATED"/>
    <property type="match status" value="1"/>
</dbReference>
<gene>
    <name evidence="5" type="ORF">Psal009_00886</name>
</gene>
<accession>A0A9Q6PT23</accession>
<dbReference type="GO" id="GO:0004803">
    <property type="term" value="F:transposase activity"/>
    <property type="evidence" value="ECO:0007669"/>
    <property type="project" value="InterPro"/>
</dbReference>
<keyword evidence="4" id="KW-0233">DNA recombination</keyword>
<dbReference type="NCBIfam" id="NF033558">
    <property type="entry name" value="transpos_IS1"/>
    <property type="match status" value="1"/>
</dbReference>
<dbReference type="PANTHER" id="PTHR33293:SF1">
    <property type="entry name" value="INSERTION ELEMENT IS1 1 PROTEIN INSB-RELATED"/>
    <property type="match status" value="1"/>
</dbReference>
<sequence length="135" mass="16176">MCVNDIELDEMWSFVGHKKNQRWLWHAIDHSTRKILAYHFGRRKDEALIALKSKLSSFNIRYYYTDDWGSYQRILPEDSHFIGKKNTQAIERKHLTLRTRIKRLARKTICFSKSEKMHDVVIGLFINKFEFGKAI</sequence>
<dbReference type="AlphaFoldDB" id="A0A9Q6PT23"/>
<dbReference type="Pfam" id="PF03400">
    <property type="entry name" value="DDE_Tnp_IS1"/>
    <property type="match status" value="1"/>
</dbReference>
<proteinExistence type="inferred from homology"/>
<evidence type="ECO:0000256" key="3">
    <source>
        <dbReference type="ARBA" id="ARBA00022578"/>
    </source>
</evidence>
<dbReference type="EMBL" id="CP038908">
    <property type="protein sequence ID" value="QGO05006.1"/>
    <property type="molecule type" value="Genomic_DNA"/>
</dbReference>
<keyword evidence="3" id="KW-0815">Transposition</keyword>
<evidence type="ECO:0000256" key="4">
    <source>
        <dbReference type="ARBA" id="ARBA00023172"/>
    </source>
</evidence>
<dbReference type="InterPro" id="IPR005063">
    <property type="entry name" value="Transposase_27"/>
</dbReference>
<dbReference type="GO" id="GO:0006313">
    <property type="term" value="P:DNA transposition"/>
    <property type="evidence" value="ECO:0007669"/>
    <property type="project" value="InterPro"/>
</dbReference>